<dbReference type="InterPro" id="IPR012910">
    <property type="entry name" value="Plug_dom"/>
</dbReference>
<evidence type="ECO:0000256" key="2">
    <source>
        <dbReference type="ARBA" id="ARBA00009810"/>
    </source>
</evidence>
<dbReference type="InterPro" id="IPR010105">
    <property type="entry name" value="TonB_sidphr_rcpt"/>
</dbReference>
<evidence type="ECO:0000259" key="15">
    <source>
        <dbReference type="Pfam" id="PF00593"/>
    </source>
</evidence>
<keyword evidence="10 11" id="KW-0998">Cell outer membrane</keyword>
<evidence type="ECO:0000256" key="12">
    <source>
        <dbReference type="PROSITE-ProRule" id="PRU10143"/>
    </source>
</evidence>
<comment type="subcellular location">
    <subcellularLocation>
        <location evidence="1 11">Cell outer membrane</location>
        <topology evidence="1 11">Multi-pass membrane protein</topology>
    </subcellularLocation>
</comment>
<evidence type="ECO:0000256" key="11">
    <source>
        <dbReference type="PROSITE-ProRule" id="PRU01360"/>
    </source>
</evidence>
<evidence type="ECO:0000256" key="14">
    <source>
        <dbReference type="SAM" id="SignalP"/>
    </source>
</evidence>
<evidence type="ECO:0000256" key="7">
    <source>
        <dbReference type="ARBA" id="ARBA00023077"/>
    </source>
</evidence>
<keyword evidence="9 17" id="KW-0675">Receptor</keyword>
<sequence>MHTLPLSRRTAARPAAAMPMLKGLTLCAFVSSALFASADAFAQANTTGNAETLDTVTVTGTNLYENVGYTRRSTTAGTGLTLSQRELPQAISIVTEQRIRDQNLDTIEGVLTNTTGISASHLDSERVSFNSRGFRINSYQYDGIPTLNRDGRWYFGEGRLNTAIYDRVEVIRGANGLVTGSGNPGASVNFVRKHADSREFTGSVAGTLGSWDQQGVTADITTPLTASGDVRARFIGGYEEGGAHLDRQDKRRNFGYAVIDADLSDATTLSVGFDYQDSHTSSPTWGGLPLWFSDGTPTDYSRSFSVAPEWSYYDFESEKVFANLEHRFANDWRLRVSATHEETNMDGKLAYPYEATLPDRVDGSGVYFYTGWNRGERTVDAVDVQASGPFSLFGREHELVVGGNYSDQENDYENTFIDGFQVDDFNNWDGSAPNEGWAPFAPSEASSTRQKAFYTAGRFSLADPLTLIVGARYTDWTGFTQFRSYDRQSKSQVTPYGGLVYDFNDTYSAFASYTEIFEPQNYQDINGAYLDPVEGKNYETGVKAAWFDGLLNGSFSVFRIEQDNVASALTSLPGQTQTVYESIDGLVSEGFEVELSGAVTQDLDMTVGYSHFTATSDDDDFNLNQPRSLFNLFASYRVPQVQNLTLGGGVNWQSGIVATGLSGPNGNDTYEQGSYTLANAFGRYQFTPELSLQVNVRNLFDEKYYTYVSGYGVYGLPRSITSTLTYSF</sequence>
<dbReference type="InterPro" id="IPR037066">
    <property type="entry name" value="Plug_dom_sf"/>
</dbReference>
<comment type="caution">
    <text evidence="17">The sequence shown here is derived from an EMBL/GenBank/DDBJ whole genome shotgun (WGS) entry which is preliminary data.</text>
</comment>
<reference evidence="17" key="1">
    <citation type="submission" date="2021-11" db="EMBL/GenBank/DDBJ databases">
        <title>Halomonas sp., isolated from a coastal aquaculture zone in Dongshan Bay.</title>
        <authorList>
            <person name="Lin W."/>
        </authorList>
    </citation>
    <scope>NUCLEOTIDE SEQUENCE</scope>
    <source>
        <strain evidence="17">Yzlin-01</strain>
    </source>
</reference>
<dbReference type="PANTHER" id="PTHR32552:SF74">
    <property type="entry name" value="HYDROXAMATE SIDEROPHORE RECEPTOR FHUE"/>
    <property type="match status" value="1"/>
</dbReference>
<feature type="domain" description="TonB-dependent receptor-like beta-barrel" evidence="15">
    <location>
        <begin position="293"/>
        <end position="699"/>
    </location>
</feature>
<evidence type="ECO:0000256" key="10">
    <source>
        <dbReference type="ARBA" id="ARBA00023237"/>
    </source>
</evidence>
<keyword evidence="5 11" id="KW-0812">Transmembrane</keyword>
<keyword evidence="6 14" id="KW-0732">Signal</keyword>
<dbReference type="NCBIfam" id="TIGR01783">
    <property type="entry name" value="TonB-siderophor"/>
    <property type="match status" value="1"/>
</dbReference>
<feature type="short sequence motif" description="TonB box" evidence="12">
    <location>
        <begin position="55"/>
        <end position="61"/>
    </location>
</feature>
<evidence type="ECO:0000256" key="1">
    <source>
        <dbReference type="ARBA" id="ARBA00004571"/>
    </source>
</evidence>
<feature type="chain" id="PRO_5047254542" evidence="14">
    <location>
        <begin position="43"/>
        <end position="728"/>
    </location>
</feature>
<evidence type="ECO:0000256" key="13">
    <source>
        <dbReference type="RuleBase" id="RU003357"/>
    </source>
</evidence>
<keyword evidence="4 11" id="KW-1134">Transmembrane beta strand</keyword>
<evidence type="ECO:0000256" key="3">
    <source>
        <dbReference type="ARBA" id="ARBA00022448"/>
    </source>
</evidence>
<dbReference type="PANTHER" id="PTHR32552">
    <property type="entry name" value="FERRICHROME IRON RECEPTOR-RELATED"/>
    <property type="match status" value="1"/>
</dbReference>
<dbReference type="Gene3D" id="2.40.170.20">
    <property type="entry name" value="TonB-dependent receptor, beta-barrel domain"/>
    <property type="match status" value="1"/>
</dbReference>
<keyword evidence="18" id="KW-1185">Reference proteome</keyword>
<accession>A0ABT2ED00</accession>
<evidence type="ECO:0000313" key="17">
    <source>
        <dbReference type="EMBL" id="MCS2608539.1"/>
    </source>
</evidence>
<dbReference type="EMBL" id="JAJISC010000002">
    <property type="protein sequence ID" value="MCS2608539.1"/>
    <property type="molecule type" value="Genomic_DNA"/>
</dbReference>
<comment type="similarity">
    <text evidence="2 11 13">Belongs to the TonB-dependent receptor family.</text>
</comment>
<dbReference type="PROSITE" id="PS00430">
    <property type="entry name" value="TONB_DEPENDENT_REC_1"/>
    <property type="match status" value="1"/>
</dbReference>
<dbReference type="InterPro" id="IPR000531">
    <property type="entry name" value="Beta-barrel_TonB"/>
</dbReference>
<organism evidence="17 18">
    <name type="scientific">Halomonas dongshanensis</name>
    <dbReference type="NCBI Taxonomy" id="2890835"/>
    <lineage>
        <taxon>Bacteria</taxon>
        <taxon>Pseudomonadati</taxon>
        <taxon>Pseudomonadota</taxon>
        <taxon>Gammaproteobacteria</taxon>
        <taxon>Oceanospirillales</taxon>
        <taxon>Halomonadaceae</taxon>
        <taxon>Halomonas</taxon>
    </lineage>
</organism>
<dbReference type="Gene3D" id="2.170.130.10">
    <property type="entry name" value="TonB-dependent receptor, plug domain"/>
    <property type="match status" value="1"/>
</dbReference>
<keyword evidence="3 11" id="KW-0813">Transport</keyword>
<gene>
    <name evidence="17" type="primary">fhuE</name>
    <name evidence="17" type="ORF">LLY24_04295</name>
</gene>
<evidence type="ECO:0000256" key="4">
    <source>
        <dbReference type="ARBA" id="ARBA00022452"/>
    </source>
</evidence>
<evidence type="ECO:0000256" key="9">
    <source>
        <dbReference type="ARBA" id="ARBA00023170"/>
    </source>
</evidence>
<proteinExistence type="inferred from homology"/>
<evidence type="ECO:0000256" key="5">
    <source>
        <dbReference type="ARBA" id="ARBA00022692"/>
    </source>
</evidence>
<keyword evidence="7 12" id="KW-0798">TonB box</keyword>
<dbReference type="Pfam" id="PF07715">
    <property type="entry name" value="Plug"/>
    <property type="match status" value="1"/>
</dbReference>
<evidence type="ECO:0000313" key="18">
    <source>
        <dbReference type="Proteomes" id="UP001165542"/>
    </source>
</evidence>
<dbReference type="InterPro" id="IPR010916">
    <property type="entry name" value="TonB_box_CS"/>
</dbReference>
<dbReference type="SUPFAM" id="SSF56935">
    <property type="entry name" value="Porins"/>
    <property type="match status" value="1"/>
</dbReference>
<feature type="domain" description="TonB-dependent receptor plug" evidence="16">
    <location>
        <begin position="84"/>
        <end position="186"/>
    </location>
</feature>
<protein>
    <submittedName>
        <fullName evidence="17">Ferric-rhodotorulic acid/ferric-coprogen receptor FhuE</fullName>
    </submittedName>
</protein>
<dbReference type="PROSITE" id="PS52016">
    <property type="entry name" value="TONB_DEPENDENT_REC_3"/>
    <property type="match status" value="1"/>
</dbReference>
<evidence type="ECO:0000259" key="16">
    <source>
        <dbReference type="Pfam" id="PF07715"/>
    </source>
</evidence>
<keyword evidence="8 11" id="KW-0472">Membrane</keyword>
<dbReference type="NCBIfam" id="NF007447">
    <property type="entry name" value="PRK10003.1"/>
    <property type="match status" value="1"/>
</dbReference>
<dbReference type="InterPro" id="IPR036942">
    <property type="entry name" value="Beta-barrel_TonB_sf"/>
</dbReference>
<dbReference type="InterPro" id="IPR039426">
    <property type="entry name" value="TonB-dep_rcpt-like"/>
</dbReference>
<dbReference type="CDD" id="cd01347">
    <property type="entry name" value="ligand_gated_channel"/>
    <property type="match status" value="1"/>
</dbReference>
<dbReference type="RefSeq" id="WP_259035049.1">
    <property type="nucleotide sequence ID" value="NZ_JAJISC010000002.1"/>
</dbReference>
<evidence type="ECO:0000256" key="6">
    <source>
        <dbReference type="ARBA" id="ARBA00022729"/>
    </source>
</evidence>
<dbReference type="Proteomes" id="UP001165542">
    <property type="component" value="Unassembled WGS sequence"/>
</dbReference>
<dbReference type="Pfam" id="PF00593">
    <property type="entry name" value="TonB_dep_Rec_b-barrel"/>
    <property type="match status" value="1"/>
</dbReference>
<evidence type="ECO:0000256" key="8">
    <source>
        <dbReference type="ARBA" id="ARBA00023136"/>
    </source>
</evidence>
<feature type="signal peptide" evidence="14">
    <location>
        <begin position="1"/>
        <end position="42"/>
    </location>
</feature>
<name>A0ABT2ED00_9GAMM</name>